<dbReference type="InterPro" id="IPR006143">
    <property type="entry name" value="RND_pump_MFP"/>
</dbReference>
<protein>
    <submittedName>
        <fullName evidence="7">Cytoplasmic membrane lipoprotein</fullName>
    </submittedName>
</protein>
<dbReference type="Pfam" id="PF25876">
    <property type="entry name" value="HH_MFP_RND"/>
    <property type="match status" value="1"/>
</dbReference>
<accession>A0A212KE04</accession>
<dbReference type="InterPro" id="IPR058624">
    <property type="entry name" value="MdtA-like_HH"/>
</dbReference>
<evidence type="ECO:0000256" key="2">
    <source>
        <dbReference type="ARBA" id="ARBA00009477"/>
    </source>
</evidence>
<dbReference type="PROSITE" id="PS51257">
    <property type="entry name" value="PROKAR_LIPOPROTEIN"/>
    <property type="match status" value="1"/>
</dbReference>
<dbReference type="Gene3D" id="1.10.287.470">
    <property type="entry name" value="Helix hairpin bin"/>
    <property type="match status" value="1"/>
</dbReference>
<dbReference type="SUPFAM" id="SSF111369">
    <property type="entry name" value="HlyD-like secretion proteins"/>
    <property type="match status" value="1"/>
</dbReference>
<evidence type="ECO:0000256" key="1">
    <source>
        <dbReference type="ARBA" id="ARBA00004196"/>
    </source>
</evidence>
<dbReference type="Gene3D" id="2.40.420.20">
    <property type="match status" value="1"/>
</dbReference>
<dbReference type="GO" id="GO:0046677">
    <property type="term" value="P:response to antibiotic"/>
    <property type="evidence" value="ECO:0007669"/>
    <property type="project" value="TreeGrafter"/>
</dbReference>
<sequence length="413" mass="44072">MRWFSMKKFRLWLLVPLWLTVLALGCNKAEESGPAHAEVQFLVLGEEKLTLSSTLPGRVSALVTAEVRPQVDGIIIERLFEEGADIKKGQVLYRIDPAIYQAAHATARASLAEAKAAVTAIALLEKRQRLLIKQYAVSQQELDNSISQHGQARARVARAEAELETAAINLAYTEIKAPVSGRIGASAVTVGALVTANQSSPLAVIQQIDRVYIDMTQSSAEAIRLRRALAQGRISANGSTAKIRLMLEDGSPYTPVATAAHAGESAWIQGDLLFSEISVAQSTGSIMLRAVVDNPDGLLLPGMYVKAGIEEGSVDKAVLIPQGAAFVNNTGGHSVYVLQKEGAKDGIFRLTRRDVSIDRAYGNRWIVGAGLSAGDMLVVEGFQKATPGELVRGVPVQSSQAKATPAASAIEAR</sequence>
<evidence type="ECO:0000259" key="3">
    <source>
        <dbReference type="Pfam" id="PF25876"/>
    </source>
</evidence>
<dbReference type="GO" id="GO:0022857">
    <property type="term" value="F:transmembrane transporter activity"/>
    <property type="evidence" value="ECO:0007669"/>
    <property type="project" value="InterPro"/>
</dbReference>
<dbReference type="EMBL" id="FLUP01000001">
    <property type="protein sequence ID" value="SBW09871.1"/>
    <property type="molecule type" value="Genomic_DNA"/>
</dbReference>
<organism evidence="7">
    <name type="scientific">uncultured Desulfovibrio sp</name>
    <dbReference type="NCBI Taxonomy" id="167968"/>
    <lineage>
        <taxon>Bacteria</taxon>
        <taxon>Pseudomonadati</taxon>
        <taxon>Thermodesulfobacteriota</taxon>
        <taxon>Desulfovibrionia</taxon>
        <taxon>Desulfovibrionales</taxon>
        <taxon>Desulfovibrionaceae</taxon>
        <taxon>Desulfovibrio</taxon>
        <taxon>environmental samples</taxon>
    </lineage>
</organism>
<gene>
    <name evidence="7" type="primary">acrE</name>
    <name evidence="7" type="ORF">KM92DES2_12805</name>
</gene>
<name>A0A212KE04_9BACT</name>
<dbReference type="Pfam" id="PF25917">
    <property type="entry name" value="BSH_RND"/>
    <property type="match status" value="1"/>
</dbReference>
<feature type="domain" description="Multidrug resistance protein MdtA-like beta-barrel" evidence="5">
    <location>
        <begin position="211"/>
        <end position="312"/>
    </location>
</feature>
<dbReference type="GO" id="GO:0005886">
    <property type="term" value="C:plasma membrane"/>
    <property type="evidence" value="ECO:0007669"/>
    <property type="project" value="TreeGrafter"/>
</dbReference>
<proteinExistence type="inferred from homology"/>
<reference evidence="7" key="1">
    <citation type="submission" date="2016-04" db="EMBL/GenBank/DDBJ databases">
        <authorList>
            <person name="Evans L.H."/>
            <person name="Alamgir A."/>
            <person name="Owens N."/>
            <person name="Weber N.D."/>
            <person name="Virtaneva K."/>
            <person name="Barbian K."/>
            <person name="Babar A."/>
            <person name="Rosenke K."/>
        </authorList>
    </citation>
    <scope>NUCLEOTIDE SEQUENCE</scope>
    <source>
        <strain evidence="7">92-2</strain>
    </source>
</reference>
<dbReference type="InterPro" id="IPR058625">
    <property type="entry name" value="MdtA-like_BSH"/>
</dbReference>
<dbReference type="PANTHER" id="PTHR30158:SF3">
    <property type="entry name" value="MULTIDRUG EFFLUX PUMP SUBUNIT ACRA-RELATED"/>
    <property type="match status" value="1"/>
</dbReference>
<dbReference type="AlphaFoldDB" id="A0A212KE04"/>
<evidence type="ECO:0000259" key="6">
    <source>
        <dbReference type="Pfam" id="PF25967"/>
    </source>
</evidence>
<dbReference type="Gene3D" id="2.40.30.170">
    <property type="match status" value="1"/>
</dbReference>
<comment type="similarity">
    <text evidence="2">Belongs to the membrane fusion protein (MFP) (TC 8.A.1) family.</text>
</comment>
<keyword evidence="7" id="KW-0449">Lipoprotein</keyword>
<evidence type="ECO:0000259" key="4">
    <source>
        <dbReference type="Pfam" id="PF25917"/>
    </source>
</evidence>
<evidence type="ECO:0000313" key="7">
    <source>
        <dbReference type="EMBL" id="SBW09871.1"/>
    </source>
</evidence>
<dbReference type="NCBIfam" id="TIGR01730">
    <property type="entry name" value="RND_mfp"/>
    <property type="match status" value="1"/>
</dbReference>
<feature type="domain" description="Multidrug resistance protein MdtA-like C-terminal permuted SH3" evidence="6">
    <location>
        <begin position="317"/>
        <end position="384"/>
    </location>
</feature>
<dbReference type="Gene3D" id="2.40.50.100">
    <property type="match status" value="1"/>
</dbReference>
<feature type="domain" description="Multidrug resistance protein MdtA-like barrel-sandwich hybrid" evidence="4">
    <location>
        <begin position="64"/>
        <end position="206"/>
    </location>
</feature>
<dbReference type="Pfam" id="PF25944">
    <property type="entry name" value="Beta-barrel_RND"/>
    <property type="match status" value="1"/>
</dbReference>
<feature type="domain" description="Multidrug resistance protein MdtA-like alpha-helical hairpin" evidence="3">
    <location>
        <begin position="105"/>
        <end position="173"/>
    </location>
</feature>
<dbReference type="Pfam" id="PF25967">
    <property type="entry name" value="RND-MFP_C"/>
    <property type="match status" value="1"/>
</dbReference>
<dbReference type="PANTHER" id="PTHR30158">
    <property type="entry name" value="ACRA/E-RELATED COMPONENT OF DRUG EFFLUX TRANSPORTER"/>
    <property type="match status" value="1"/>
</dbReference>
<comment type="subcellular location">
    <subcellularLocation>
        <location evidence="1">Cell envelope</location>
    </subcellularLocation>
</comment>
<dbReference type="InterPro" id="IPR058627">
    <property type="entry name" value="MdtA-like_C"/>
</dbReference>
<dbReference type="InterPro" id="IPR058626">
    <property type="entry name" value="MdtA-like_b-barrel"/>
</dbReference>
<evidence type="ECO:0000259" key="5">
    <source>
        <dbReference type="Pfam" id="PF25944"/>
    </source>
</evidence>